<proteinExistence type="predicted"/>
<evidence type="ECO:0000313" key="2">
    <source>
        <dbReference type="Proteomes" id="UP000295304"/>
    </source>
</evidence>
<accession>A0A4R3J9N6</accession>
<protein>
    <submittedName>
        <fullName evidence="1">Tail assembly chaperone E/41/14-like protein</fullName>
    </submittedName>
</protein>
<reference evidence="1 2" key="1">
    <citation type="submission" date="2019-03" db="EMBL/GenBank/DDBJ databases">
        <title>Genomic Encyclopedia of Type Strains, Phase IV (KMG-IV): sequencing the most valuable type-strain genomes for metagenomic binning, comparative biology and taxonomic classification.</title>
        <authorList>
            <person name="Goeker M."/>
        </authorList>
    </citation>
    <scope>NUCLEOTIDE SEQUENCE [LARGE SCALE GENOMIC DNA]</scope>
    <source>
        <strain evidence="1 2">DSM 101688</strain>
    </source>
</reference>
<organism evidence="1 2">
    <name type="scientific">Varunaivibrio sulfuroxidans</name>
    <dbReference type="NCBI Taxonomy" id="1773489"/>
    <lineage>
        <taxon>Bacteria</taxon>
        <taxon>Pseudomonadati</taxon>
        <taxon>Pseudomonadota</taxon>
        <taxon>Alphaproteobacteria</taxon>
        <taxon>Rhodospirillales</taxon>
        <taxon>Magnetovibrionaceae</taxon>
        <taxon>Varunaivibrio</taxon>
    </lineage>
</organism>
<gene>
    <name evidence="1" type="ORF">EDD55_105134</name>
</gene>
<comment type="caution">
    <text evidence="1">The sequence shown here is derived from an EMBL/GenBank/DDBJ whole genome shotgun (WGS) entry which is preliminary data.</text>
</comment>
<dbReference type="AlphaFoldDB" id="A0A4R3J9N6"/>
<keyword evidence="2" id="KW-1185">Reference proteome</keyword>
<sequence length="96" mass="10607">MLNDNTVRLQYPIVRTLTGSGGVREENIETVTLRRAKLKDLRGLNLKALETLEGDTLETLIQRLSGLSKVEVGELDLADLEGLSLVIEGFFPKPKS</sequence>
<dbReference type="InterPro" id="IPR019289">
    <property type="entry name" value="Phage_tail_E/E"/>
</dbReference>
<dbReference type="Pfam" id="PF10109">
    <property type="entry name" value="Phage_TAC_7"/>
    <property type="match status" value="1"/>
</dbReference>
<evidence type="ECO:0000313" key="1">
    <source>
        <dbReference type="EMBL" id="TCS62588.1"/>
    </source>
</evidence>
<dbReference type="EMBL" id="SLZW01000005">
    <property type="protein sequence ID" value="TCS62588.1"/>
    <property type="molecule type" value="Genomic_DNA"/>
</dbReference>
<name>A0A4R3J9N6_9PROT</name>
<dbReference type="RefSeq" id="WP_132939035.1">
    <property type="nucleotide sequence ID" value="NZ_CP119676.1"/>
</dbReference>
<dbReference type="Proteomes" id="UP000295304">
    <property type="component" value="Unassembled WGS sequence"/>
</dbReference>